<proteinExistence type="predicted"/>
<evidence type="ECO:0000313" key="3">
    <source>
        <dbReference type="EMBL" id="CAG8958444.1"/>
    </source>
</evidence>
<name>A0A9N9PLI7_9HELO</name>
<keyword evidence="4" id="KW-1185">Reference proteome</keyword>
<organism evidence="3 4">
    <name type="scientific">Hymenoscyphus fraxineus</name>
    <dbReference type="NCBI Taxonomy" id="746836"/>
    <lineage>
        <taxon>Eukaryota</taxon>
        <taxon>Fungi</taxon>
        <taxon>Dikarya</taxon>
        <taxon>Ascomycota</taxon>
        <taxon>Pezizomycotina</taxon>
        <taxon>Leotiomycetes</taxon>
        <taxon>Helotiales</taxon>
        <taxon>Helotiaceae</taxon>
        <taxon>Hymenoscyphus</taxon>
    </lineage>
</organism>
<evidence type="ECO:0000313" key="4">
    <source>
        <dbReference type="Proteomes" id="UP000696280"/>
    </source>
</evidence>
<comment type="caution">
    <text evidence="3">The sequence shown here is derived from an EMBL/GenBank/DDBJ whole genome shotgun (WGS) entry which is preliminary data.</text>
</comment>
<dbReference type="InterPro" id="IPR045518">
    <property type="entry name" value="2EXR"/>
</dbReference>
<feature type="region of interest" description="Disordered" evidence="1">
    <location>
        <begin position="1"/>
        <end position="21"/>
    </location>
</feature>
<dbReference type="PANTHER" id="PTHR35910">
    <property type="entry name" value="2EXR DOMAIN-CONTAINING PROTEIN"/>
    <property type="match status" value="1"/>
</dbReference>
<sequence length="561" mass="64665">MLSAPLKMEQHSAGELEGGITSVPEHHDATRVSVMENTSMSSTNTEDTIAEDSAAYNAGAMISTSDINGPEIPEELLMCADGTTYLTSGEVDDIEELHNSDPIWYNPDEWDIVSTPTFASGRPCHSVETPLDLLLGYQGLRQIFWPKPAEEPKEFHPFARLPKELRLEIWKAAFPQSRLVYLKEYRYYSGLPKHIRRWFQFLHTCHESRSIFLFHYQQISSHEDLESPEAVGNYVDPIRDTLLLNIRLILDLEREQKLMDLSGFRNIALFEADMEQLFSSNKSFDANTTSFLRFIRDRCSSMRTLSVIVDDELNSGHWDTEYRPRDCFNYSLVEATPDMCDINYQCFDTWFSVRSNIPADGPPLWPKPPMNLVRRSTLKAAEIQQNFREYLARNHGQWEKGFQFNVSHVLWHEEEGLEYGEILFVVPKASCRLPYRTNIPHFTIKPVACSVPRLVRLSRQALSPGFFTRNNVADLVYDGITELFGESKESRSVKDHESCQFCPIGGQIFPLYGPDIFGDRGWCEKCCGAWKVQPPRFPQTVCDPSRSHLNFYENQWLYWDS</sequence>
<accession>A0A9N9PLI7</accession>
<dbReference type="Proteomes" id="UP000696280">
    <property type="component" value="Unassembled WGS sequence"/>
</dbReference>
<dbReference type="PANTHER" id="PTHR35910:SF1">
    <property type="entry name" value="2EXR DOMAIN-CONTAINING PROTEIN"/>
    <property type="match status" value="1"/>
</dbReference>
<evidence type="ECO:0000256" key="1">
    <source>
        <dbReference type="SAM" id="MobiDB-lite"/>
    </source>
</evidence>
<protein>
    <recommendedName>
        <fullName evidence="2">2EXR domain-containing protein</fullName>
    </recommendedName>
</protein>
<evidence type="ECO:0000259" key="2">
    <source>
        <dbReference type="Pfam" id="PF20150"/>
    </source>
</evidence>
<dbReference type="EMBL" id="CAJVRL010000082">
    <property type="protein sequence ID" value="CAG8958444.1"/>
    <property type="molecule type" value="Genomic_DNA"/>
</dbReference>
<dbReference type="OrthoDB" id="3473305at2759"/>
<dbReference type="AlphaFoldDB" id="A0A9N9PLI7"/>
<reference evidence="3" key="1">
    <citation type="submission" date="2021-07" db="EMBL/GenBank/DDBJ databases">
        <authorList>
            <person name="Durling M."/>
        </authorList>
    </citation>
    <scope>NUCLEOTIDE SEQUENCE</scope>
</reference>
<feature type="domain" description="2EXR" evidence="2">
    <location>
        <begin position="155"/>
        <end position="242"/>
    </location>
</feature>
<gene>
    <name evidence="3" type="ORF">HYFRA_00011121</name>
</gene>
<dbReference type="Pfam" id="PF20150">
    <property type="entry name" value="2EXR"/>
    <property type="match status" value="1"/>
</dbReference>